<dbReference type="STRING" id="464029.SAMN02982989_0640"/>
<dbReference type="OrthoDB" id="9801954at2"/>
<keyword evidence="2" id="KW-0808">Transferase</keyword>
<evidence type="ECO:0000313" key="2">
    <source>
        <dbReference type="EMBL" id="SMF57822.1"/>
    </source>
</evidence>
<dbReference type="Gene3D" id="3.90.550.10">
    <property type="entry name" value="Spore Coat Polysaccharide Biosynthesis Protein SpsA, Chain A"/>
    <property type="match status" value="1"/>
</dbReference>
<dbReference type="GO" id="GO:0016758">
    <property type="term" value="F:hexosyltransferase activity"/>
    <property type="evidence" value="ECO:0007669"/>
    <property type="project" value="UniProtKB-ARBA"/>
</dbReference>
<accession>A0A1X7FS66</accession>
<organism evidence="2 3">
    <name type="scientific">Xaviernesmea oryzae</name>
    <dbReference type="NCBI Taxonomy" id="464029"/>
    <lineage>
        <taxon>Bacteria</taxon>
        <taxon>Pseudomonadati</taxon>
        <taxon>Pseudomonadota</taxon>
        <taxon>Alphaproteobacteria</taxon>
        <taxon>Hyphomicrobiales</taxon>
        <taxon>Rhizobiaceae</taxon>
        <taxon>Rhizobium/Agrobacterium group</taxon>
        <taxon>Xaviernesmea</taxon>
    </lineage>
</organism>
<evidence type="ECO:0000313" key="3">
    <source>
        <dbReference type="Proteomes" id="UP000192903"/>
    </source>
</evidence>
<dbReference type="PANTHER" id="PTHR22916">
    <property type="entry name" value="GLYCOSYLTRANSFERASE"/>
    <property type="match status" value="1"/>
</dbReference>
<protein>
    <submittedName>
        <fullName evidence="2">Glycosyl transferase family 2</fullName>
    </submittedName>
</protein>
<dbReference type="EMBL" id="FXAF01000008">
    <property type="protein sequence ID" value="SMF57822.1"/>
    <property type="molecule type" value="Genomic_DNA"/>
</dbReference>
<dbReference type="InterPro" id="IPR001173">
    <property type="entry name" value="Glyco_trans_2-like"/>
</dbReference>
<sequence>MTLASFRRFPLRRIRRWRPQPLGEFSARIFEKLDRRGILSDLCADPQRLYEVWWPYKFIRRNMFDARYPLVSVIVATRNNEETIERALRSLMEQTLHNLEIIVINDASTDRTASIVERLAQEDKRIRILHNVHRLGTGRSRNRGLAAATGDYVTFQDGDDNSAPSRLEMQVNAFRKFRQKKLVLCNYVRVAADGTKLQVNDSRVMKCIISMMFPRKETLEKVGYFLEEEVGEDADYYERIKIAFGDECEILVFRTLYQALFRPESSFFGTTEIHSFDGRKLSFKRRAEATERWEQFRARHRLMREGRAEIFVPHIGARE</sequence>
<dbReference type="Proteomes" id="UP000192903">
    <property type="component" value="Unassembled WGS sequence"/>
</dbReference>
<keyword evidence="3" id="KW-1185">Reference proteome</keyword>
<dbReference type="AlphaFoldDB" id="A0A1X7FS66"/>
<dbReference type="PANTHER" id="PTHR22916:SF3">
    <property type="entry name" value="UDP-GLCNAC:BETAGAL BETA-1,3-N-ACETYLGLUCOSAMINYLTRANSFERASE-LIKE PROTEIN 1"/>
    <property type="match status" value="1"/>
</dbReference>
<gene>
    <name evidence="2" type="ORF">SAMN02982989_0640</name>
</gene>
<dbReference type="RefSeq" id="WP_085423575.1">
    <property type="nucleotide sequence ID" value="NZ_FXAF01000008.1"/>
</dbReference>
<dbReference type="CDD" id="cd00761">
    <property type="entry name" value="Glyco_tranf_GTA_type"/>
    <property type="match status" value="1"/>
</dbReference>
<evidence type="ECO:0000259" key="1">
    <source>
        <dbReference type="Pfam" id="PF00535"/>
    </source>
</evidence>
<dbReference type="SUPFAM" id="SSF53448">
    <property type="entry name" value="Nucleotide-diphospho-sugar transferases"/>
    <property type="match status" value="1"/>
</dbReference>
<name>A0A1X7FS66_9HYPH</name>
<reference evidence="3" key="1">
    <citation type="submission" date="2017-04" db="EMBL/GenBank/DDBJ databases">
        <authorList>
            <person name="Varghese N."/>
            <person name="Submissions S."/>
        </authorList>
    </citation>
    <scope>NUCLEOTIDE SEQUENCE [LARGE SCALE GENOMIC DNA]</scope>
    <source>
        <strain evidence="3">B4P</strain>
    </source>
</reference>
<feature type="domain" description="Glycosyltransferase 2-like" evidence="1">
    <location>
        <begin position="72"/>
        <end position="190"/>
    </location>
</feature>
<dbReference type="InterPro" id="IPR029044">
    <property type="entry name" value="Nucleotide-diphossugar_trans"/>
</dbReference>
<dbReference type="Pfam" id="PF00535">
    <property type="entry name" value="Glycos_transf_2"/>
    <property type="match status" value="1"/>
</dbReference>
<proteinExistence type="predicted"/>